<dbReference type="Proteomes" id="UP000738349">
    <property type="component" value="Unassembled WGS sequence"/>
</dbReference>
<feature type="compositionally biased region" description="Low complexity" evidence="3">
    <location>
        <begin position="131"/>
        <end position="146"/>
    </location>
</feature>
<organism evidence="4 5">
    <name type="scientific">Dactylonectria macrodidyma</name>
    <dbReference type="NCBI Taxonomy" id="307937"/>
    <lineage>
        <taxon>Eukaryota</taxon>
        <taxon>Fungi</taxon>
        <taxon>Dikarya</taxon>
        <taxon>Ascomycota</taxon>
        <taxon>Pezizomycotina</taxon>
        <taxon>Sordariomycetes</taxon>
        <taxon>Hypocreomycetidae</taxon>
        <taxon>Hypocreales</taxon>
        <taxon>Nectriaceae</taxon>
        <taxon>Dactylonectria</taxon>
    </lineage>
</organism>
<keyword evidence="1" id="KW-0489">Methyltransferase</keyword>
<feature type="compositionally biased region" description="Low complexity" evidence="3">
    <location>
        <begin position="96"/>
        <end position="108"/>
    </location>
</feature>
<dbReference type="Pfam" id="PF05971">
    <property type="entry name" value="Methyltransf_10"/>
    <property type="match status" value="1"/>
</dbReference>
<keyword evidence="2" id="KW-0808">Transferase</keyword>
<sequence>MSSTTKSSKSKSPMRPVDPQPIRSPSPAARGNSYPPPPPGQPPSKSRGESESQSQPRYNPQDYTTQSYNPQRYSPQNYNSQNYNPQGYDPQAYNNQPPTSQPYTSQPYNPQDYGPPAASTGPPLDPGIAVPGGSALGAALGLPARPDSQVPNYDGKAPGGGMAEVTRPSTQMAPTIAPTSLRELQALKTNCQFGLREYLSLQRRRQTGDSAMSPYELDTRIRAQAGTVLSDLRVLQSEVRDIAKGAESHRWRKWIIGGAIATFIPFIRKFFRRTNDEESQTSSNDTEYAFRKSKGLLEYIKDGFFGTGYFAKLAFLVFAVLYVFSNEVSLRVARTTQKRVKRLCARIERGDPDIDEKDMKVLEGWRWRVLLWWNQQKPDFFNDPKCVMQVTKTLLKLDFDLRIELPDDRLCPPVMNRHNYVLWLKRLLDTSSYEALGRKIVGLDIGTGASCIYPLLGCTERPWSFIATDIDARSLEYARKNVALNNLQDRINVVQRKPQDSVIPLDDLGIDTIDFTMNNPPFYKSEEDMANSAAQKSRPPLSACTGATVEMVTEGGEVGFVDRILRESLVLRERVQWYTAMFGFLTSIVDFVEKLRENGIDNYAVTEFVQGSKTRRWAIAWSFGPMRPAQEVARGIHTGVPKSVFPDITEMKVITFPTPGKVGDFADSFSAAVAKLELMSWDWDRTRLEGTGRAVDKVWARAWRRRKQREMVVENDEGKTVHTAEKKCMFGFKVYIRVGKEGVTVGYRWVEGHDASAFESFRGFLRSTARSVLDGET</sequence>
<feature type="region of interest" description="Disordered" evidence="3">
    <location>
        <begin position="1"/>
        <end position="165"/>
    </location>
</feature>
<comment type="caution">
    <text evidence="4">The sequence shown here is derived from an EMBL/GenBank/DDBJ whole genome shotgun (WGS) entry which is preliminary data.</text>
</comment>
<dbReference type="GO" id="GO:0005634">
    <property type="term" value="C:nucleus"/>
    <property type="evidence" value="ECO:0007669"/>
    <property type="project" value="TreeGrafter"/>
</dbReference>
<dbReference type="OrthoDB" id="514248at2759"/>
<proteinExistence type="predicted"/>
<accession>A0A9P9JQ86</accession>
<dbReference type="GO" id="GO:0008168">
    <property type="term" value="F:methyltransferase activity"/>
    <property type="evidence" value="ECO:0007669"/>
    <property type="project" value="UniProtKB-KW"/>
</dbReference>
<dbReference type="AlphaFoldDB" id="A0A9P9JQ86"/>
<evidence type="ECO:0000256" key="2">
    <source>
        <dbReference type="ARBA" id="ARBA00022679"/>
    </source>
</evidence>
<evidence type="ECO:0000313" key="4">
    <source>
        <dbReference type="EMBL" id="KAH7171425.1"/>
    </source>
</evidence>
<name>A0A9P9JQ86_9HYPO</name>
<dbReference type="GO" id="GO:0070475">
    <property type="term" value="P:rRNA base methylation"/>
    <property type="evidence" value="ECO:0007669"/>
    <property type="project" value="TreeGrafter"/>
</dbReference>
<dbReference type="CDD" id="cd02440">
    <property type="entry name" value="AdoMet_MTases"/>
    <property type="match status" value="1"/>
</dbReference>
<evidence type="ECO:0000256" key="1">
    <source>
        <dbReference type="ARBA" id="ARBA00022603"/>
    </source>
</evidence>
<dbReference type="Gene3D" id="3.40.50.150">
    <property type="entry name" value="Vaccinia Virus protein VP39"/>
    <property type="match status" value="1"/>
</dbReference>
<dbReference type="InterPro" id="IPR029063">
    <property type="entry name" value="SAM-dependent_MTases_sf"/>
</dbReference>
<dbReference type="EMBL" id="JAGMUV010000002">
    <property type="protein sequence ID" value="KAH7171425.1"/>
    <property type="molecule type" value="Genomic_DNA"/>
</dbReference>
<feature type="compositionally biased region" description="Low complexity" evidence="3">
    <location>
        <begin position="73"/>
        <end position="86"/>
    </location>
</feature>
<feature type="compositionally biased region" description="Low complexity" evidence="3">
    <location>
        <begin position="1"/>
        <end position="11"/>
    </location>
</feature>
<dbReference type="InterPro" id="IPR010286">
    <property type="entry name" value="METTL16/RlmF"/>
</dbReference>
<dbReference type="PANTHER" id="PTHR13393">
    <property type="entry name" value="SAM-DEPENDENT METHYLTRANSFERASE"/>
    <property type="match status" value="1"/>
</dbReference>
<dbReference type="SUPFAM" id="SSF53335">
    <property type="entry name" value="S-adenosyl-L-methionine-dependent methyltransferases"/>
    <property type="match status" value="1"/>
</dbReference>
<keyword evidence="5" id="KW-1185">Reference proteome</keyword>
<evidence type="ECO:0000256" key="3">
    <source>
        <dbReference type="SAM" id="MobiDB-lite"/>
    </source>
</evidence>
<evidence type="ECO:0000313" key="5">
    <source>
        <dbReference type="Proteomes" id="UP000738349"/>
    </source>
</evidence>
<protein>
    <submittedName>
        <fullName evidence="4">Uncharacterized protein</fullName>
    </submittedName>
</protein>
<gene>
    <name evidence="4" type="ORF">EDB81DRAFT_710229</name>
</gene>
<dbReference type="PANTHER" id="PTHR13393:SF0">
    <property type="entry name" value="RNA N6-ADENOSINE-METHYLTRANSFERASE METTL16"/>
    <property type="match status" value="1"/>
</dbReference>
<feature type="compositionally biased region" description="Polar residues" evidence="3">
    <location>
        <begin position="51"/>
        <end position="72"/>
    </location>
</feature>
<reference evidence="4" key="1">
    <citation type="journal article" date="2021" name="Nat. Commun.">
        <title>Genetic determinants of endophytism in the Arabidopsis root mycobiome.</title>
        <authorList>
            <person name="Mesny F."/>
            <person name="Miyauchi S."/>
            <person name="Thiergart T."/>
            <person name="Pickel B."/>
            <person name="Atanasova L."/>
            <person name="Karlsson M."/>
            <person name="Huettel B."/>
            <person name="Barry K.W."/>
            <person name="Haridas S."/>
            <person name="Chen C."/>
            <person name="Bauer D."/>
            <person name="Andreopoulos W."/>
            <person name="Pangilinan J."/>
            <person name="LaButti K."/>
            <person name="Riley R."/>
            <person name="Lipzen A."/>
            <person name="Clum A."/>
            <person name="Drula E."/>
            <person name="Henrissat B."/>
            <person name="Kohler A."/>
            <person name="Grigoriev I.V."/>
            <person name="Martin F.M."/>
            <person name="Hacquard S."/>
        </authorList>
    </citation>
    <scope>NUCLEOTIDE SEQUENCE</scope>
    <source>
        <strain evidence="4">MPI-CAGE-AT-0147</strain>
    </source>
</reference>